<protein>
    <submittedName>
        <fullName evidence="1">Uncharacterized protein</fullName>
    </submittedName>
</protein>
<organism evidence="1 2">
    <name type="scientific">Exophiala xenobiotica</name>
    <dbReference type="NCBI Taxonomy" id="348802"/>
    <lineage>
        <taxon>Eukaryota</taxon>
        <taxon>Fungi</taxon>
        <taxon>Dikarya</taxon>
        <taxon>Ascomycota</taxon>
        <taxon>Pezizomycotina</taxon>
        <taxon>Eurotiomycetes</taxon>
        <taxon>Chaetothyriomycetidae</taxon>
        <taxon>Chaetothyriales</taxon>
        <taxon>Herpotrichiellaceae</taxon>
        <taxon>Exophiala</taxon>
    </lineage>
</organism>
<proteinExistence type="predicted"/>
<dbReference type="InterPro" id="IPR036291">
    <property type="entry name" value="NAD(P)-bd_dom_sf"/>
</dbReference>
<dbReference type="HOGENOM" id="CLU_010194_9_0_1"/>
<dbReference type="GeneID" id="25322138"/>
<dbReference type="InterPro" id="IPR002347">
    <property type="entry name" value="SDR_fam"/>
</dbReference>
<evidence type="ECO:0000313" key="1">
    <source>
        <dbReference type="EMBL" id="KIW59973.1"/>
    </source>
</evidence>
<dbReference type="GO" id="GO:0016616">
    <property type="term" value="F:oxidoreductase activity, acting on the CH-OH group of donors, NAD or NADP as acceptor"/>
    <property type="evidence" value="ECO:0007669"/>
    <property type="project" value="TreeGrafter"/>
</dbReference>
<dbReference type="AlphaFoldDB" id="A0A0D2EW37"/>
<sequence length="236" mass="25306">MSSPRRQRIILITGASQGLGLALATKLASFEHTHVLLSALSLASGEEAARSIQPVETSAITPLGLDINNDNSIRAAVSDISNRFGRLDVLVYNAGIFLDRPSKPGENVFLNDSGEVNFRDILRQTFETNVISPLQLTESLLPVLLNSGDPRVFFITSGLGSLALTLDENDRYFGFYAPAYKCSKAALNMVMAIESVKLRSCGVKVNATCPGAISTAMNGFREGLGAVEEGIINTVR</sequence>
<reference evidence="1 2" key="1">
    <citation type="submission" date="2015-01" db="EMBL/GenBank/DDBJ databases">
        <title>The Genome Sequence of Exophiala xenobiotica CBS118157.</title>
        <authorList>
            <consortium name="The Broad Institute Genomics Platform"/>
            <person name="Cuomo C."/>
            <person name="de Hoog S."/>
            <person name="Gorbushina A."/>
            <person name="Stielow B."/>
            <person name="Teixiera M."/>
            <person name="Abouelleil A."/>
            <person name="Chapman S.B."/>
            <person name="Priest M."/>
            <person name="Young S.K."/>
            <person name="Wortman J."/>
            <person name="Nusbaum C."/>
            <person name="Birren B."/>
        </authorList>
    </citation>
    <scope>NUCLEOTIDE SEQUENCE [LARGE SCALE GENOMIC DNA]</scope>
    <source>
        <strain evidence="1 2">CBS 118157</strain>
    </source>
</reference>
<dbReference type="PANTHER" id="PTHR45458:SF1">
    <property type="entry name" value="SHORT CHAIN DEHYDROGENASE"/>
    <property type="match status" value="1"/>
</dbReference>
<dbReference type="PRINTS" id="PR00081">
    <property type="entry name" value="GDHRDH"/>
</dbReference>
<dbReference type="OrthoDB" id="191139at2759"/>
<dbReference type="Gene3D" id="3.40.50.720">
    <property type="entry name" value="NAD(P)-binding Rossmann-like Domain"/>
    <property type="match status" value="1"/>
</dbReference>
<dbReference type="PANTHER" id="PTHR45458">
    <property type="entry name" value="SHORT-CHAIN DEHYDROGENASE/REDUCTASE SDR"/>
    <property type="match status" value="1"/>
</dbReference>
<dbReference type="InterPro" id="IPR052184">
    <property type="entry name" value="SDR_enzymes"/>
</dbReference>
<dbReference type="Pfam" id="PF00106">
    <property type="entry name" value="adh_short"/>
    <property type="match status" value="1"/>
</dbReference>
<dbReference type="EMBL" id="KN847317">
    <property type="protein sequence ID" value="KIW59973.1"/>
    <property type="molecule type" value="Genomic_DNA"/>
</dbReference>
<dbReference type="SUPFAM" id="SSF51735">
    <property type="entry name" value="NAD(P)-binding Rossmann-fold domains"/>
    <property type="match status" value="1"/>
</dbReference>
<keyword evidence="2" id="KW-1185">Reference proteome</keyword>
<name>A0A0D2EW37_9EURO</name>
<accession>A0A0D2EW37</accession>
<dbReference type="STRING" id="348802.A0A0D2EW37"/>
<evidence type="ECO:0000313" key="2">
    <source>
        <dbReference type="Proteomes" id="UP000054342"/>
    </source>
</evidence>
<dbReference type="Proteomes" id="UP000054342">
    <property type="component" value="Unassembled WGS sequence"/>
</dbReference>
<dbReference type="RefSeq" id="XP_013320557.1">
    <property type="nucleotide sequence ID" value="XM_013465103.1"/>
</dbReference>
<gene>
    <name evidence="1" type="ORF">PV05_00230</name>
</gene>